<evidence type="ECO:0000256" key="1">
    <source>
        <dbReference type="SAM" id="SignalP"/>
    </source>
</evidence>
<keyword evidence="3" id="KW-1185">Reference proteome</keyword>
<feature type="chain" id="PRO_5010708606" evidence="1">
    <location>
        <begin position="23"/>
        <end position="60"/>
    </location>
</feature>
<gene>
    <name evidence="2" type="ORF">BIY37_09855</name>
</gene>
<dbReference type="Proteomes" id="UP000242219">
    <property type="component" value="Unassembled WGS sequence"/>
</dbReference>
<name>A0A1V6LYH9_9BACT</name>
<organism evidence="2 3">
    <name type="scientific">Candidatus Brocadia sapporoensis</name>
    <dbReference type="NCBI Taxonomy" id="392547"/>
    <lineage>
        <taxon>Bacteria</taxon>
        <taxon>Pseudomonadati</taxon>
        <taxon>Planctomycetota</taxon>
        <taxon>Candidatus Brocadiia</taxon>
        <taxon>Candidatus Brocadiales</taxon>
        <taxon>Candidatus Brocadiaceae</taxon>
        <taxon>Candidatus Brocadia</taxon>
    </lineage>
</organism>
<comment type="caution">
    <text evidence="2">The sequence shown here is derived from an EMBL/GenBank/DDBJ whole genome shotgun (WGS) entry which is preliminary data.</text>
</comment>
<dbReference type="AlphaFoldDB" id="A0A1V6LYH9"/>
<dbReference type="EMBL" id="MJUW02000101">
    <property type="protein sequence ID" value="OQD45204.1"/>
    <property type="molecule type" value="Genomic_DNA"/>
</dbReference>
<protein>
    <submittedName>
        <fullName evidence="2">Uncharacterized protein</fullName>
    </submittedName>
</protein>
<evidence type="ECO:0000313" key="2">
    <source>
        <dbReference type="EMBL" id="OQD45204.1"/>
    </source>
</evidence>
<reference evidence="2 3" key="1">
    <citation type="journal article" date="2016" name="Genome Announc.">
        <title>Draft Genome Sequence of the Anaerobic Ammonium-Oxidizing Bacterium 'Candidatus Brocadia sp. 40'.</title>
        <authorList>
            <person name="Ali M."/>
            <person name="Haroon M.F."/>
            <person name="Narita Y."/>
            <person name="Zhang L."/>
            <person name="Rangel Shaw D."/>
            <person name="Okabe S."/>
            <person name="Saikaly P.E."/>
        </authorList>
    </citation>
    <scope>NUCLEOTIDE SEQUENCE [LARGE SCALE GENOMIC DNA]</scope>
    <source>
        <strain evidence="2 3">40</strain>
    </source>
</reference>
<sequence length="60" mass="6533">MSKGFCYSFAVMSTLMFGAGVANTVFVGSTMAEKRICDHCGHIASKAENGCKCERHRAKR</sequence>
<evidence type="ECO:0000313" key="3">
    <source>
        <dbReference type="Proteomes" id="UP000242219"/>
    </source>
</evidence>
<accession>A0A1V6LYH9</accession>
<feature type="signal peptide" evidence="1">
    <location>
        <begin position="1"/>
        <end position="22"/>
    </location>
</feature>
<proteinExistence type="predicted"/>
<keyword evidence="1" id="KW-0732">Signal</keyword>
<dbReference type="RefSeq" id="WP_070067650.1">
    <property type="nucleotide sequence ID" value="NZ_MJUW02000101.1"/>
</dbReference>